<sequence length="44" mass="5060">MIQNILLQNIFSLVCEESALKYFQKYSISNSKMIMIVGKNNDSC</sequence>
<gene>
    <name evidence="1" type="ORF">METZ01_LOCUS40742</name>
</gene>
<organism evidence="1">
    <name type="scientific">marine metagenome</name>
    <dbReference type="NCBI Taxonomy" id="408172"/>
    <lineage>
        <taxon>unclassified sequences</taxon>
        <taxon>metagenomes</taxon>
        <taxon>ecological metagenomes</taxon>
    </lineage>
</organism>
<evidence type="ECO:0000313" key="1">
    <source>
        <dbReference type="EMBL" id="SUZ87888.1"/>
    </source>
</evidence>
<name>A0A381RAC0_9ZZZZ</name>
<dbReference type="EMBL" id="UINC01001744">
    <property type="protein sequence ID" value="SUZ87888.1"/>
    <property type="molecule type" value="Genomic_DNA"/>
</dbReference>
<accession>A0A381RAC0</accession>
<protein>
    <submittedName>
        <fullName evidence="1">Uncharacterized protein</fullName>
    </submittedName>
</protein>
<reference evidence="1" key="1">
    <citation type="submission" date="2018-05" db="EMBL/GenBank/DDBJ databases">
        <authorList>
            <person name="Lanie J.A."/>
            <person name="Ng W.-L."/>
            <person name="Kazmierczak K.M."/>
            <person name="Andrzejewski T.M."/>
            <person name="Davidsen T.M."/>
            <person name="Wayne K.J."/>
            <person name="Tettelin H."/>
            <person name="Glass J.I."/>
            <person name="Rusch D."/>
            <person name="Podicherti R."/>
            <person name="Tsui H.-C.T."/>
            <person name="Winkler M.E."/>
        </authorList>
    </citation>
    <scope>NUCLEOTIDE SEQUENCE</scope>
</reference>
<dbReference type="AlphaFoldDB" id="A0A381RAC0"/>
<proteinExistence type="predicted"/>